<dbReference type="SUPFAM" id="SSF53335">
    <property type="entry name" value="S-adenosyl-L-methionine-dependent methyltransferases"/>
    <property type="match status" value="1"/>
</dbReference>
<organism evidence="4 5">
    <name type="scientific">Phenylobacterium glaciei</name>
    <dbReference type="NCBI Taxonomy" id="2803784"/>
    <lineage>
        <taxon>Bacteria</taxon>
        <taxon>Pseudomonadati</taxon>
        <taxon>Pseudomonadota</taxon>
        <taxon>Alphaproteobacteria</taxon>
        <taxon>Caulobacterales</taxon>
        <taxon>Caulobacteraceae</taxon>
        <taxon>Phenylobacterium</taxon>
    </lineage>
</organism>
<comment type="caution">
    <text evidence="4">The sequence shown here is derived from an EMBL/GenBank/DDBJ whole genome shotgun (WGS) entry which is preliminary data.</text>
</comment>
<dbReference type="Pfam" id="PF13847">
    <property type="entry name" value="Methyltransf_31"/>
    <property type="match status" value="1"/>
</dbReference>
<name>A0A941HV04_9CAUL</name>
<dbReference type="RefSeq" id="WP_215339486.1">
    <property type="nucleotide sequence ID" value="NZ_JAGSGD010000001.1"/>
</dbReference>
<evidence type="ECO:0000313" key="5">
    <source>
        <dbReference type="Proteomes" id="UP000622580"/>
    </source>
</evidence>
<dbReference type="PANTHER" id="PTHR44942">
    <property type="entry name" value="METHYLTRANSF_11 DOMAIN-CONTAINING PROTEIN"/>
    <property type="match status" value="1"/>
</dbReference>
<evidence type="ECO:0000313" key="4">
    <source>
        <dbReference type="EMBL" id="MBR7619219.1"/>
    </source>
</evidence>
<dbReference type="PANTHER" id="PTHR44942:SF4">
    <property type="entry name" value="METHYLTRANSFERASE TYPE 11 DOMAIN-CONTAINING PROTEIN"/>
    <property type="match status" value="1"/>
</dbReference>
<dbReference type="Gene3D" id="3.40.50.150">
    <property type="entry name" value="Vaccinia Virus protein VP39"/>
    <property type="match status" value="1"/>
</dbReference>
<reference evidence="4" key="1">
    <citation type="submission" date="2021-04" db="EMBL/GenBank/DDBJ databases">
        <title>Draft genome assembly of strain Phenylobacterium sp. 20VBR1 using MiniION and Illumina platforms.</title>
        <authorList>
            <person name="Thomas F.A."/>
            <person name="Krishnan K.P."/>
            <person name="Sinha R.K."/>
        </authorList>
    </citation>
    <scope>NUCLEOTIDE SEQUENCE</scope>
    <source>
        <strain evidence="4">20VBR1</strain>
    </source>
</reference>
<dbReference type="Proteomes" id="UP000622580">
    <property type="component" value="Unassembled WGS sequence"/>
</dbReference>
<protein>
    <submittedName>
        <fullName evidence="4">Class I SAM-dependent methyltransferase</fullName>
    </submittedName>
</protein>
<evidence type="ECO:0000256" key="1">
    <source>
        <dbReference type="ARBA" id="ARBA00022603"/>
    </source>
</evidence>
<dbReference type="InterPro" id="IPR025714">
    <property type="entry name" value="Methyltranfer_dom"/>
</dbReference>
<dbReference type="InterPro" id="IPR051052">
    <property type="entry name" value="Diverse_substrate_MTase"/>
</dbReference>
<accession>A0A941HV04</accession>
<sequence>MDDLSATVIEREREFHNARFTEETRVAQDKYYYAIRDCDAEYERLLLTHSRDATVLDYGCALGETALRVAPVAKAVYGIDISDVAIDTARQSAKTRGLTNTHFKAGDAHATGYADDTFDLVFGIGIIHHLDTRRSLEEVARVLKPGGLAIFREPLGCNVVINAYRSITPAARTIDEHPLVRSDFAVAEQIFSHNEWDFHGLATLASVPFRNTGLGDPIGRATAAVDRALFRIPGVRWQAWCALMKMTK</sequence>
<proteinExistence type="predicted"/>
<dbReference type="InterPro" id="IPR029063">
    <property type="entry name" value="SAM-dependent_MTases_sf"/>
</dbReference>
<dbReference type="GO" id="GO:0008168">
    <property type="term" value="F:methyltransferase activity"/>
    <property type="evidence" value="ECO:0007669"/>
    <property type="project" value="UniProtKB-KW"/>
</dbReference>
<evidence type="ECO:0000256" key="2">
    <source>
        <dbReference type="ARBA" id="ARBA00022679"/>
    </source>
</evidence>
<feature type="domain" description="Methyltransferase" evidence="3">
    <location>
        <begin position="50"/>
        <end position="154"/>
    </location>
</feature>
<dbReference type="AlphaFoldDB" id="A0A941HV04"/>
<keyword evidence="1 4" id="KW-0489">Methyltransferase</keyword>
<evidence type="ECO:0000259" key="3">
    <source>
        <dbReference type="Pfam" id="PF13847"/>
    </source>
</evidence>
<dbReference type="CDD" id="cd02440">
    <property type="entry name" value="AdoMet_MTases"/>
    <property type="match status" value="1"/>
</dbReference>
<dbReference type="GO" id="GO:0032259">
    <property type="term" value="P:methylation"/>
    <property type="evidence" value="ECO:0007669"/>
    <property type="project" value="UniProtKB-KW"/>
</dbReference>
<gene>
    <name evidence="4" type="ORF">JKL49_07435</name>
</gene>
<keyword evidence="5" id="KW-1185">Reference proteome</keyword>
<dbReference type="EMBL" id="JAGSGD010000001">
    <property type="protein sequence ID" value="MBR7619219.1"/>
    <property type="molecule type" value="Genomic_DNA"/>
</dbReference>
<keyword evidence="2" id="KW-0808">Transferase</keyword>